<sequence length="107" mass="12934">MRYEEEPRRTRRYEEDLRRAPLDAFKCKIPPFIGDGDAKSYLEWEMKLDQVLECFNYDDYVKVRKVTYEFSGYALRMYQGLKSVEEYYKNMNVSLMRVNVLESNEAT</sequence>
<dbReference type="AlphaFoldDB" id="A0A371G723"/>
<protein>
    <recommendedName>
        <fullName evidence="3">Retrotransposon gag domain-containing protein</fullName>
    </recommendedName>
</protein>
<dbReference type="EMBL" id="QJKJ01006599">
    <property type="protein sequence ID" value="RDX86143.1"/>
    <property type="molecule type" value="Genomic_DNA"/>
</dbReference>
<evidence type="ECO:0000313" key="1">
    <source>
        <dbReference type="EMBL" id="RDX86143.1"/>
    </source>
</evidence>
<evidence type="ECO:0000313" key="2">
    <source>
        <dbReference type="Proteomes" id="UP000257109"/>
    </source>
</evidence>
<proteinExistence type="predicted"/>
<organism evidence="1 2">
    <name type="scientific">Mucuna pruriens</name>
    <name type="common">Velvet bean</name>
    <name type="synonym">Dolichos pruriens</name>
    <dbReference type="NCBI Taxonomy" id="157652"/>
    <lineage>
        <taxon>Eukaryota</taxon>
        <taxon>Viridiplantae</taxon>
        <taxon>Streptophyta</taxon>
        <taxon>Embryophyta</taxon>
        <taxon>Tracheophyta</taxon>
        <taxon>Spermatophyta</taxon>
        <taxon>Magnoliopsida</taxon>
        <taxon>eudicotyledons</taxon>
        <taxon>Gunneridae</taxon>
        <taxon>Pentapetalae</taxon>
        <taxon>rosids</taxon>
        <taxon>fabids</taxon>
        <taxon>Fabales</taxon>
        <taxon>Fabaceae</taxon>
        <taxon>Papilionoideae</taxon>
        <taxon>50 kb inversion clade</taxon>
        <taxon>NPAAA clade</taxon>
        <taxon>indigoferoid/millettioid clade</taxon>
        <taxon>Phaseoleae</taxon>
        <taxon>Mucuna</taxon>
    </lineage>
</organism>
<name>A0A371G723_MUCPR</name>
<evidence type="ECO:0008006" key="3">
    <source>
        <dbReference type="Google" id="ProtNLM"/>
    </source>
</evidence>
<feature type="non-terminal residue" evidence="1">
    <location>
        <position position="1"/>
    </location>
</feature>
<accession>A0A371G723</accession>
<dbReference type="Proteomes" id="UP000257109">
    <property type="component" value="Unassembled WGS sequence"/>
</dbReference>
<gene>
    <name evidence="1" type="ORF">CR513_32564</name>
</gene>
<reference evidence="1" key="1">
    <citation type="submission" date="2018-05" db="EMBL/GenBank/DDBJ databases">
        <title>Draft genome of Mucuna pruriens seed.</title>
        <authorList>
            <person name="Nnadi N.E."/>
            <person name="Vos R."/>
            <person name="Hasami M.H."/>
            <person name="Devisetty U.K."/>
            <person name="Aguiy J.C."/>
        </authorList>
    </citation>
    <scope>NUCLEOTIDE SEQUENCE [LARGE SCALE GENOMIC DNA]</scope>
    <source>
        <strain evidence="1">JCA_2017</strain>
    </source>
</reference>
<comment type="caution">
    <text evidence="1">The sequence shown here is derived from an EMBL/GenBank/DDBJ whole genome shotgun (WGS) entry which is preliminary data.</text>
</comment>
<dbReference type="OrthoDB" id="1731207at2759"/>
<keyword evidence="2" id="KW-1185">Reference proteome</keyword>